<dbReference type="AlphaFoldDB" id="A0AAW0QDZ0"/>
<gene>
    <name evidence="1" type="ORF">PG999_010285</name>
</gene>
<accession>A0AAW0QDZ0</accession>
<reference evidence="1 2" key="1">
    <citation type="submission" date="2023-01" db="EMBL/GenBank/DDBJ databases">
        <title>Analysis of 21 Apiospora genomes using comparative genomics revels a genus with tremendous synthesis potential of carbohydrate active enzymes and secondary metabolites.</title>
        <authorList>
            <person name="Sorensen T."/>
        </authorList>
    </citation>
    <scope>NUCLEOTIDE SEQUENCE [LARGE SCALE GENOMIC DNA]</scope>
    <source>
        <strain evidence="1 2">CBS 117206</strain>
    </source>
</reference>
<organism evidence="1 2">
    <name type="scientific">Apiospora kogelbergensis</name>
    <dbReference type="NCBI Taxonomy" id="1337665"/>
    <lineage>
        <taxon>Eukaryota</taxon>
        <taxon>Fungi</taxon>
        <taxon>Dikarya</taxon>
        <taxon>Ascomycota</taxon>
        <taxon>Pezizomycotina</taxon>
        <taxon>Sordariomycetes</taxon>
        <taxon>Xylariomycetidae</taxon>
        <taxon>Amphisphaeriales</taxon>
        <taxon>Apiosporaceae</taxon>
        <taxon>Apiospora</taxon>
    </lineage>
</organism>
<dbReference type="SUPFAM" id="SSF52540">
    <property type="entry name" value="P-loop containing nucleoside triphosphate hydrolases"/>
    <property type="match status" value="1"/>
</dbReference>
<name>A0AAW0QDZ0_9PEZI</name>
<dbReference type="EMBL" id="JAQQWP010000009">
    <property type="protein sequence ID" value="KAK8099911.1"/>
    <property type="molecule type" value="Genomic_DNA"/>
</dbReference>
<dbReference type="Gene3D" id="3.40.50.300">
    <property type="entry name" value="P-loop containing nucleotide triphosphate hydrolases"/>
    <property type="match status" value="1"/>
</dbReference>
<keyword evidence="2" id="KW-1185">Reference proteome</keyword>
<sequence length="287" mass="31698">MISQILLFDQPRSAASLLRRVVSKQPNLEIFDNTFGPARGRQVDWLKSETWATGMSFGARTLFDLTIQRGLSKWQSAAQDAQEKGKIVLLQDHPFSTVSPEEVLGVIHNPSPSETDLLPKEDNSNNRNFTLIPDDLLFAPGTVPVLTIRDPRMTVPSAYRVLGAMGLAHGSGRPNFLTSTSTLWTRRLYEAYLSRGIEPVVVDADDLMTSPEFARRLCARLGLDPDLACLSWPETSAEEKAKLHPLEYASQKFLIDSVGVDASRAGKSRDLEAEVQGWPAEFGGMLS</sequence>
<proteinExistence type="predicted"/>
<evidence type="ECO:0000313" key="2">
    <source>
        <dbReference type="Proteomes" id="UP001392437"/>
    </source>
</evidence>
<dbReference type="PANTHER" id="PTHR48312:SF1">
    <property type="entry name" value="SULFOTRANSFERASE"/>
    <property type="match status" value="1"/>
</dbReference>
<comment type="caution">
    <text evidence="1">The sequence shown here is derived from an EMBL/GenBank/DDBJ whole genome shotgun (WGS) entry which is preliminary data.</text>
</comment>
<evidence type="ECO:0008006" key="3">
    <source>
        <dbReference type="Google" id="ProtNLM"/>
    </source>
</evidence>
<dbReference type="PANTHER" id="PTHR48312">
    <property type="match status" value="1"/>
</dbReference>
<protein>
    <recommendedName>
        <fullName evidence="3">Sulfotransferase family protein</fullName>
    </recommendedName>
</protein>
<dbReference type="Proteomes" id="UP001392437">
    <property type="component" value="Unassembled WGS sequence"/>
</dbReference>
<dbReference type="InterPro" id="IPR027417">
    <property type="entry name" value="P-loop_NTPase"/>
</dbReference>
<evidence type="ECO:0000313" key="1">
    <source>
        <dbReference type="EMBL" id="KAK8099911.1"/>
    </source>
</evidence>